<gene>
    <name evidence="2" type="ORF">LGH74_03260</name>
</gene>
<dbReference type="Proteomes" id="UP001165296">
    <property type="component" value="Unassembled WGS sequence"/>
</dbReference>
<name>A0ABS8AMW7_9BACT</name>
<dbReference type="RefSeq" id="WP_226171864.1">
    <property type="nucleotide sequence ID" value="NZ_JAJADR010000001.1"/>
</dbReference>
<sequence>MNSPVNPTPTDGNPVWKPVLNYDNTTNVYSVGTGASATSTTMSPDPAPTDPDPKKPWEMWDDGLVILNGLATALYGLIENGKIPISNPNLKQDLVAALFGLNTALHDITVAFRAYIQNDTLIVVEPPVVDQWPDPNTPAPADLPYFEAGFDILAGAMGLLSASLKEKLAAHPEGQALVDLLDALINAKEDVIANITAVLNDTTPNQPA</sequence>
<accession>A0ABS8AMW7</accession>
<comment type="caution">
    <text evidence="2">The sequence shown here is derived from an EMBL/GenBank/DDBJ whole genome shotgun (WGS) entry which is preliminary data.</text>
</comment>
<keyword evidence="3" id="KW-1185">Reference proteome</keyword>
<feature type="compositionally biased region" description="Low complexity" evidence="1">
    <location>
        <begin position="32"/>
        <end position="44"/>
    </location>
</feature>
<evidence type="ECO:0000313" key="3">
    <source>
        <dbReference type="Proteomes" id="UP001165296"/>
    </source>
</evidence>
<feature type="region of interest" description="Disordered" evidence="1">
    <location>
        <begin position="31"/>
        <end position="55"/>
    </location>
</feature>
<dbReference type="EMBL" id="JAJADR010000001">
    <property type="protein sequence ID" value="MCB2406983.1"/>
    <property type="molecule type" value="Genomic_DNA"/>
</dbReference>
<organism evidence="2 3">
    <name type="scientific">Hymenobacter lucidus</name>
    <dbReference type="NCBI Taxonomy" id="2880930"/>
    <lineage>
        <taxon>Bacteria</taxon>
        <taxon>Pseudomonadati</taxon>
        <taxon>Bacteroidota</taxon>
        <taxon>Cytophagia</taxon>
        <taxon>Cytophagales</taxon>
        <taxon>Hymenobacteraceae</taxon>
        <taxon>Hymenobacter</taxon>
    </lineage>
</organism>
<proteinExistence type="predicted"/>
<protein>
    <submittedName>
        <fullName evidence="2">Uncharacterized protein</fullName>
    </submittedName>
</protein>
<reference evidence="2" key="1">
    <citation type="submission" date="2021-10" db="EMBL/GenBank/DDBJ databases">
        <authorList>
            <person name="Dean J.D."/>
            <person name="Kim M.K."/>
            <person name="Newey C.N."/>
            <person name="Stoker T.S."/>
            <person name="Thompson D.W."/>
            <person name="Grose J.H."/>
        </authorList>
    </citation>
    <scope>NUCLEOTIDE SEQUENCE</scope>
    <source>
        <strain evidence="2">BT178</strain>
    </source>
</reference>
<evidence type="ECO:0000313" key="2">
    <source>
        <dbReference type="EMBL" id="MCB2406983.1"/>
    </source>
</evidence>
<evidence type="ECO:0000256" key="1">
    <source>
        <dbReference type="SAM" id="MobiDB-lite"/>
    </source>
</evidence>